<dbReference type="InterPro" id="IPR038718">
    <property type="entry name" value="SNF2-like_sf"/>
</dbReference>
<gene>
    <name evidence="2" type="ORF">BPAE_0228g00060</name>
</gene>
<name>A0A4Z1FET7_9HELO</name>
<dbReference type="SUPFAM" id="SSF52540">
    <property type="entry name" value="P-loop containing nucleoside triphosphate hydrolases"/>
    <property type="match status" value="1"/>
</dbReference>
<dbReference type="Gene3D" id="3.40.50.10810">
    <property type="entry name" value="Tandem AAA-ATPase domain"/>
    <property type="match status" value="1"/>
</dbReference>
<evidence type="ECO:0000256" key="1">
    <source>
        <dbReference type="SAM" id="MobiDB-lite"/>
    </source>
</evidence>
<keyword evidence="3" id="KW-1185">Reference proteome</keyword>
<evidence type="ECO:0008006" key="4">
    <source>
        <dbReference type="Google" id="ProtNLM"/>
    </source>
</evidence>
<dbReference type="Proteomes" id="UP000297910">
    <property type="component" value="Unassembled WGS sequence"/>
</dbReference>
<dbReference type="EMBL" id="PQXI01000227">
    <property type="protein sequence ID" value="TGO21292.1"/>
    <property type="molecule type" value="Genomic_DNA"/>
</dbReference>
<sequence length="282" mass="31779">MNAESVSREREIDALLNSNASKSFVALSAVAMADMAKMESFLDIEECQSQTYVSDCEFFGFNHKYPRVPSNSPIFQFKSWQVTGMRQMIRILDNPNAKACLLADAIEARPVQSQARAETHTDEDDQELGPNENPFIIPDLPIRPPPAKPILLIVQPELIEQLAAEIQEASQYFKVLIYHGDERSSWFGMYEKAVAKSTTGNFTRDHPILTEMNATLALSHGPSALKNYRMHHLKYTQQDADDLITVNDPKWAYNLEGLLDHVTVDEAHILKNCDTMAHKTVA</sequence>
<dbReference type="InterPro" id="IPR027417">
    <property type="entry name" value="P-loop_NTPase"/>
</dbReference>
<comment type="caution">
    <text evidence="2">The sequence shown here is derived from an EMBL/GenBank/DDBJ whole genome shotgun (WGS) entry which is preliminary data.</text>
</comment>
<protein>
    <recommendedName>
        <fullName evidence="4">SNF2 N-terminal domain-containing protein</fullName>
    </recommendedName>
</protein>
<dbReference type="AlphaFoldDB" id="A0A4Z1FET7"/>
<organism evidence="2 3">
    <name type="scientific">Botrytis paeoniae</name>
    <dbReference type="NCBI Taxonomy" id="278948"/>
    <lineage>
        <taxon>Eukaryota</taxon>
        <taxon>Fungi</taxon>
        <taxon>Dikarya</taxon>
        <taxon>Ascomycota</taxon>
        <taxon>Pezizomycotina</taxon>
        <taxon>Leotiomycetes</taxon>
        <taxon>Helotiales</taxon>
        <taxon>Sclerotiniaceae</taxon>
        <taxon>Botrytis</taxon>
    </lineage>
</organism>
<evidence type="ECO:0000313" key="2">
    <source>
        <dbReference type="EMBL" id="TGO21292.1"/>
    </source>
</evidence>
<reference evidence="2 3" key="1">
    <citation type="submission" date="2017-12" db="EMBL/GenBank/DDBJ databases">
        <title>Comparative genomics of Botrytis spp.</title>
        <authorList>
            <person name="Valero-Jimenez C.A."/>
            <person name="Tapia P."/>
            <person name="Veloso J."/>
            <person name="Silva-Moreno E."/>
            <person name="Staats M."/>
            <person name="Valdes J.H."/>
            <person name="Van Kan J.A.L."/>
        </authorList>
    </citation>
    <scope>NUCLEOTIDE SEQUENCE [LARGE SCALE GENOMIC DNA]</scope>
    <source>
        <strain evidence="2 3">Bp0003</strain>
    </source>
</reference>
<evidence type="ECO:0000313" key="3">
    <source>
        <dbReference type="Proteomes" id="UP000297910"/>
    </source>
</evidence>
<proteinExistence type="predicted"/>
<accession>A0A4Z1FET7</accession>
<feature type="region of interest" description="Disordered" evidence="1">
    <location>
        <begin position="112"/>
        <end position="133"/>
    </location>
</feature>